<evidence type="ECO:0000256" key="13">
    <source>
        <dbReference type="PROSITE-ProRule" id="PRU00453"/>
    </source>
</evidence>
<dbReference type="Pfam" id="PF25790">
    <property type="entry name" value="BCD1"/>
    <property type="match status" value="1"/>
</dbReference>
<comment type="subunit">
    <text evidence="10">Interacts with FBL, SNU13, NOP58, NUFIP1, RUVBL1, RUVBL2 and TAF9. Interacts (via HIT-type zinc finger) with the RUVBL1/RUVBL2 complex in the presence of ADP.</text>
</comment>
<evidence type="ECO:0000256" key="3">
    <source>
        <dbReference type="ARBA" id="ARBA00022553"/>
    </source>
</evidence>
<feature type="compositionally biased region" description="Acidic residues" evidence="14">
    <location>
        <begin position="266"/>
        <end position="285"/>
    </location>
</feature>
<evidence type="ECO:0000259" key="15">
    <source>
        <dbReference type="PROSITE" id="PS51083"/>
    </source>
</evidence>
<feature type="domain" description="HIT-type" evidence="15">
    <location>
        <begin position="28"/>
        <end position="62"/>
    </location>
</feature>
<dbReference type="FunFam" id="3.30.60.190:FF:000001">
    <property type="entry name" value="box C/D snoRNA protein 1"/>
    <property type="match status" value="1"/>
</dbReference>
<dbReference type="AlphaFoldDB" id="A0A8K0AGC8"/>
<comment type="similarity">
    <text evidence="9">Belongs to the BCD1 family.</text>
</comment>
<keyword evidence="5 13" id="KW-0863">Zinc-finger</keyword>
<keyword evidence="17" id="KW-1185">Reference proteome</keyword>
<dbReference type="InterPro" id="IPR057721">
    <property type="entry name" value="BCD1_alpha/beta"/>
</dbReference>
<evidence type="ECO:0000313" key="17">
    <source>
        <dbReference type="Proteomes" id="UP000838412"/>
    </source>
</evidence>
<protein>
    <recommendedName>
        <fullName evidence="11">Box C/D snoRNA protein 1</fullName>
    </recommendedName>
    <alternativeName>
        <fullName evidence="12">Zinc finger HIT domain-containing protein 6</fullName>
    </alternativeName>
</protein>
<evidence type="ECO:0000256" key="2">
    <source>
        <dbReference type="ARBA" id="ARBA00022517"/>
    </source>
</evidence>
<keyword evidence="2" id="KW-0690">Ribosome biogenesis</keyword>
<dbReference type="Gene3D" id="3.30.60.190">
    <property type="match status" value="1"/>
</dbReference>
<dbReference type="GO" id="GO:0008270">
    <property type="term" value="F:zinc ion binding"/>
    <property type="evidence" value="ECO:0007669"/>
    <property type="project" value="UniProtKB-UniRule"/>
</dbReference>
<sequence length="417" mass="47492">MYSSIHLRPTCAESERTWKMTSVQNRKCESCGEATPKYRCPRCERLSCSLPCVKKHKADHDCDGVRDKTAYVPVKEFTERHLLSDYRFLEEVDRKVDNANRDVQAHKRTNNKFMNLLRTKARLSGATLKLLPTGFTRRRQNTTQFNRKLQKMNWRVEWSFPQAEAFYSDKWVPEDTVLKSALQKYVDPEKANAVIRHSLKAYCSRELSNMHLLMKVEERRANSIRYEELQADMTLKENLRGKVVVEFPTILVVLAEQIHKYKLVGEEDTPVEESSDSSSEDESDTDTSSSSGSSESSQSDEENLSSLGDGNLADQSDQQLSKESTGVTTNQENSPVTSENKMDESLAGQPDKLPKDSVESTDICLRIRKTIQLPVLRETKWLKTMESLAGQPNKQPTKDSVETTEVVTNPENNPANL</sequence>
<feature type="region of interest" description="Disordered" evidence="14">
    <location>
        <begin position="265"/>
        <end position="362"/>
    </location>
</feature>
<evidence type="ECO:0000256" key="10">
    <source>
        <dbReference type="ARBA" id="ARBA00061949"/>
    </source>
</evidence>
<keyword evidence="1" id="KW-1017">Isopeptide bond</keyword>
<dbReference type="InterPro" id="IPR051639">
    <property type="entry name" value="BCD1"/>
</dbReference>
<name>A0A8K0AGC8_BRALA</name>
<evidence type="ECO:0000256" key="14">
    <source>
        <dbReference type="SAM" id="MobiDB-lite"/>
    </source>
</evidence>
<evidence type="ECO:0000256" key="6">
    <source>
        <dbReference type="ARBA" id="ARBA00022833"/>
    </source>
</evidence>
<keyword evidence="3" id="KW-0597">Phosphoprotein</keyword>
<dbReference type="GO" id="GO:0048254">
    <property type="term" value="P:snoRNA localization"/>
    <property type="evidence" value="ECO:0007669"/>
    <property type="project" value="TreeGrafter"/>
</dbReference>
<evidence type="ECO:0000256" key="5">
    <source>
        <dbReference type="ARBA" id="ARBA00022771"/>
    </source>
</evidence>
<reference evidence="16" key="1">
    <citation type="submission" date="2022-01" db="EMBL/GenBank/DDBJ databases">
        <authorList>
            <person name="Braso-Vives M."/>
        </authorList>
    </citation>
    <scope>NUCLEOTIDE SEQUENCE</scope>
</reference>
<evidence type="ECO:0000256" key="7">
    <source>
        <dbReference type="ARBA" id="ARBA00022843"/>
    </source>
</evidence>
<evidence type="ECO:0000313" key="16">
    <source>
        <dbReference type="EMBL" id="CAH1272164.1"/>
    </source>
</evidence>
<dbReference type="Proteomes" id="UP000838412">
    <property type="component" value="Chromosome 8"/>
</dbReference>
<gene>
    <name evidence="16" type="primary">ZNHIT6</name>
    <name evidence="16" type="ORF">BLAG_LOCUS23883</name>
</gene>
<dbReference type="PANTHER" id="PTHR13483">
    <property type="entry name" value="BOX C_D SNORNA PROTEIN 1-RELATED"/>
    <property type="match status" value="1"/>
</dbReference>
<proteinExistence type="inferred from homology"/>
<dbReference type="GO" id="GO:0070761">
    <property type="term" value="C:pre-snoRNP complex"/>
    <property type="evidence" value="ECO:0007669"/>
    <property type="project" value="TreeGrafter"/>
</dbReference>
<dbReference type="CDD" id="cd23023">
    <property type="entry name" value="zf-HIT_BCD1"/>
    <property type="match status" value="1"/>
</dbReference>
<dbReference type="OrthoDB" id="272357at2759"/>
<organism evidence="16 17">
    <name type="scientific">Branchiostoma lanceolatum</name>
    <name type="common">Common lancelet</name>
    <name type="synonym">Amphioxus lanceolatum</name>
    <dbReference type="NCBI Taxonomy" id="7740"/>
    <lineage>
        <taxon>Eukaryota</taxon>
        <taxon>Metazoa</taxon>
        <taxon>Chordata</taxon>
        <taxon>Cephalochordata</taxon>
        <taxon>Leptocardii</taxon>
        <taxon>Amphioxiformes</taxon>
        <taxon>Branchiostomatidae</taxon>
        <taxon>Branchiostoma</taxon>
    </lineage>
</organism>
<dbReference type="GO" id="GO:0005634">
    <property type="term" value="C:nucleus"/>
    <property type="evidence" value="ECO:0007669"/>
    <property type="project" value="TreeGrafter"/>
</dbReference>
<dbReference type="GO" id="GO:0000463">
    <property type="term" value="P:maturation of LSU-rRNA from tricistronic rRNA transcript (SSU-rRNA, 5.8S rRNA, LSU-rRNA)"/>
    <property type="evidence" value="ECO:0007669"/>
    <property type="project" value="TreeGrafter"/>
</dbReference>
<evidence type="ECO:0000256" key="1">
    <source>
        <dbReference type="ARBA" id="ARBA00022499"/>
    </source>
</evidence>
<dbReference type="EMBL" id="OV696693">
    <property type="protein sequence ID" value="CAH1272164.1"/>
    <property type="molecule type" value="Genomic_DNA"/>
</dbReference>
<feature type="region of interest" description="Disordered" evidence="14">
    <location>
        <begin position="386"/>
        <end position="417"/>
    </location>
</feature>
<evidence type="ECO:0000256" key="4">
    <source>
        <dbReference type="ARBA" id="ARBA00022723"/>
    </source>
</evidence>
<evidence type="ECO:0000256" key="11">
    <source>
        <dbReference type="ARBA" id="ARBA00068630"/>
    </source>
</evidence>
<accession>A0A8K0AGC8</accession>
<evidence type="ECO:0000256" key="8">
    <source>
        <dbReference type="ARBA" id="ARBA00049598"/>
    </source>
</evidence>
<dbReference type="PROSITE" id="PS51083">
    <property type="entry name" value="ZF_HIT"/>
    <property type="match status" value="1"/>
</dbReference>
<dbReference type="InterPro" id="IPR007529">
    <property type="entry name" value="Znf_HIT"/>
</dbReference>
<keyword evidence="4" id="KW-0479">Metal-binding</keyword>
<feature type="compositionally biased region" description="Polar residues" evidence="14">
    <location>
        <begin position="403"/>
        <end position="417"/>
    </location>
</feature>
<dbReference type="GO" id="GO:0000492">
    <property type="term" value="P:box C/D snoRNP assembly"/>
    <property type="evidence" value="ECO:0007669"/>
    <property type="project" value="TreeGrafter"/>
</dbReference>
<evidence type="ECO:0000256" key="12">
    <source>
        <dbReference type="ARBA" id="ARBA00077531"/>
    </source>
</evidence>
<dbReference type="SUPFAM" id="SSF144232">
    <property type="entry name" value="HIT/MYND zinc finger-like"/>
    <property type="match status" value="1"/>
</dbReference>
<evidence type="ECO:0000256" key="9">
    <source>
        <dbReference type="ARBA" id="ARBA00049654"/>
    </source>
</evidence>
<dbReference type="PANTHER" id="PTHR13483:SF3">
    <property type="entry name" value="BOX C_D SNORNA PROTEIN 1"/>
    <property type="match status" value="1"/>
</dbReference>
<keyword evidence="7" id="KW-0832">Ubl conjugation</keyword>
<comment type="function">
    <text evidence="8">Required for box C/D snoRNAs accumulation involved in snoRNA processing, snoRNA transport to the nucleolus and ribosome biogenesis.</text>
</comment>
<feature type="compositionally biased region" description="Polar residues" evidence="14">
    <location>
        <begin position="313"/>
        <end position="339"/>
    </location>
</feature>
<dbReference type="Pfam" id="PF04438">
    <property type="entry name" value="zf-HIT"/>
    <property type="match status" value="1"/>
</dbReference>
<keyword evidence="6" id="KW-0862">Zinc</keyword>
<feature type="compositionally biased region" description="Low complexity" evidence="14">
    <location>
        <begin position="286"/>
        <end position="297"/>
    </location>
</feature>